<sequence>MPRTRVVLSLGRLTMNSSIEAVTRPVTHARKRESSCTLTRRVEYKQCLEKGKFIKLVPRQRQVVLLLGELASELMPTRVVLSLGEFTMNSSLEAVTRPASYGRCGSMNDATRISPLLLGKEFERAYVIPLLELVTDKELRGDAR</sequence>
<reference evidence="1" key="1">
    <citation type="submission" date="2019-12" db="EMBL/GenBank/DDBJ databases">
        <title>Genome sequencing and annotation of Brassica cretica.</title>
        <authorList>
            <person name="Studholme D.J."/>
            <person name="Sarris P.F."/>
        </authorList>
    </citation>
    <scope>NUCLEOTIDE SEQUENCE</scope>
    <source>
        <strain evidence="1">PFS-001/15</strain>
        <tissue evidence="1">Leaf</tissue>
    </source>
</reference>
<dbReference type="AlphaFoldDB" id="A0A8S9IC23"/>
<accession>A0A8S9IC23</accession>
<dbReference type="EMBL" id="QGKW02001911">
    <property type="protein sequence ID" value="KAF2567391.1"/>
    <property type="molecule type" value="Genomic_DNA"/>
</dbReference>
<gene>
    <name evidence="1" type="ORF">F2Q68_00026003</name>
</gene>
<name>A0A8S9IC23_BRACR</name>
<dbReference type="Proteomes" id="UP000712281">
    <property type="component" value="Unassembled WGS sequence"/>
</dbReference>
<organism evidence="1 2">
    <name type="scientific">Brassica cretica</name>
    <name type="common">Mustard</name>
    <dbReference type="NCBI Taxonomy" id="69181"/>
    <lineage>
        <taxon>Eukaryota</taxon>
        <taxon>Viridiplantae</taxon>
        <taxon>Streptophyta</taxon>
        <taxon>Embryophyta</taxon>
        <taxon>Tracheophyta</taxon>
        <taxon>Spermatophyta</taxon>
        <taxon>Magnoliopsida</taxon>
        <taxon>eudicotyledons</taxon>
        <taxon>Gunneridae</taxon>
        <taxon>Pentapetalae</taxon>
        <taxon>rosids</taxon>
        <taxon>malvids</taxon>
        <taxon>Brassicales</taxon>
        <taxon>Brassicaceae</taxon>
        <taxon>Brassiceae</taxon>
        <taxon>Brassica</taxon>
    </lineage>
</organism>
<comment type="caution">
    <text evidence="1">The sequence shown here is derived from an EMBL/GenBank/DDBJ whole genome shotgun (WGS) entry which is preliminary data.</text>
</comment>
<proteinExistence type="predicted"/>
<evidence type="ECO:0000313" key="1">
    <source>
        <dbReference type="EMBL" id="KAF2567391.1"/>
    </source>
</evidence>
<evidence type="ECO:0000313" key="2">
    <source>
        <dbReference type="Proteomes" id="UP000712281"/>
    </source>
</evidence>
<protein>
    <submittedName>
        <fullName evidence="1">Uncharacterized protein</fullName>
    </submittedName>
</protein>